<dbReference type="InterPro" id="IPR002068">
    <property type="entry name" value="A-crystallin/Hsp20_dom"/>
</dbReference>
<accession>A0AAV2ANN1</accession>
<organism evidence="4 5">
    <name type="scientific">Larinioides sclopetarius</name>
    <dbReference type="NCBI Taxonomy" id="280406"/>
    <lineage>
        <taxon>Eukaryota</taxon>
        <taxon>Metazoa</taxon>
        <taxon>Ecdysozoa</taxon>
        <taxon>Arthropoda</taxon>
        <taxon>Chelicerata</taxon>
        <taxon>Arachnida</taxon>
        <taxon>Araneae</taxon>
        <taxon>Araneomorphae</taxon>
        <taxon>Entelegynae</taxon>
        <taxon>Araneoidea</taxon>
        <taxon>Araneidae</taxon>
        <taxon>Larinioides</taxon>
    </lineage>
</organism>
<dbReference type="GO" id="GO:0005737">
    <property type="term" value="C:cytoplasm"/>
    <property type="evidence" value="ECO:0007669"/>
    <property type="project" value="TreeGrafter"/>
</dbReference>
<dbReference type="Gene3D" id="2.60.40.790">
    <property type="match status" value="1"/>
</dbReference>
<sequence length="174" mass="20052">MALLPWVSRSWWEPSDYPSRVFDPFFGLRSYDSDFLPPTLYHGLVQPIIDIDPTYLSEVKNDPDQFKVMVNVSHFKPEEIEVRTNDNSVIIHAKHEEKIDEHGFVTREFMRRYVLPEGTEAENVNSSLSPNGILTIEAPKKAVESTPSNERNVPITVEKPSFGSRLKRWFGFGK</sequence>
<dbReference type="InterPro" id="IPR001436">
    <property type="entry name" value="Alpha-crystallin/sHSP_animal"/>
</dbReference>
<evidence type="ECO:0000259" key="3">
    <source>
        <dbReference type="PROSITE" id="PS01031"/>
    </source>
</evidence>
<dbReference type="GO" id="GO:0009408">
    <property type="term" value="P:response to heat"/>
    <property type="evidence" value="ECO:0007669"/>
    <property type="project" value="TreeGrafter"/>
</dbReference>
<dbReference type="SUPFAM" id="SSF49764">
    <property type="entry name" value="HSP20-like chaperones"/>
    <property type="match status" value="1"/>
</dbReference>
<evidence type="ECO:0000313" key="5">
    <source>
        <dbReference type="Proteomes" id="UP001497382"/>
    </source>
</evidence>
<keyword evidence="5" id="KW-1185">Reference proteome</keyword>
<dbReference type="InterPro" id="IPR008978">
    <property type="entry name" value="HSP20-like_chaperone"/>
</dbReference>
<feature type="domain" description="SHSP" evidence="3">
    <location>
        <begin position="46"/>
        <end position="158"/>
    </location>
</feature>
<evidence type="ECO:0000256" key="2">
    <source>
        <dbReference type="RuleBase" id="RU003616"/>
    </source>
</evidence>
<evidence type="ECO:0000256" key="1">
    <source>
        <dbReference type="PROSITE-ProRule" id="PRU00285"/>
    </source>
</evidence>
<evidence type="ECO:0000313" key="4">
    <source>
        <dbReference type="EMBL" id="CAL1285302.1"/>
    </source>
</evidence>
<dbReference type="GO" id="GO:0051082">
    <property type="term" value="F:unfolded protein binding"/>
    <property type="evidence" value="ECO:0007669"/>
    <property type="project" value="TreeGrafter"/>
</dbReference>
<dbReference type="GO" id="GO:0043066">
    <property type="term" value="P:negative regulation of apoptotic process"/>
    <property type="evidence" value="ECO:0007669"/>
    <property type="project" value="TreeGrafter"/>
</dbReference>
<dbReference type="Pfam" id="PF00011">
    <property type="entry name" value="HSP20"/>
    <property type="match status" value="1"/>
</dbReference>
<dbReference type="GO" id="GO:0042026">
    <property type="term" value="P:protein refolding"/>
    <property type="evidence" value="ECO:0007669"/>
    <property type="project" value="TreeGrafter"/>
</dbReference>
<gene>
    <name evidence="4" type="ORF">LARSCL_LOCUS13625</name>
</gene>
<dbReference type="Proteomes" id="UP001497382">
    <property type="component" value="Unassembled WGS sequence"/>
</dbReference>
<reference evidence="4 5" key="1">
    <citation type="submission" date="2024-04" db="EMBL/GenBank/DDBJ databases">
        <authorList>
            <person name="Rising A."/>
            <person name="Reimegard J."/>
            <person name="Sonavane S."/>
            <person name="Akerstrom W."/>
            <person name="Nylinder S."/>
            <person name="Hedman E."/>
            <person name="Kallberg Y."/>
        </authorList>
    </citation>
    <scope>NUCLEOTIDE SEQUENCE [LARGE SCALE GENOMIC DNA]</scope>
</reference>
<proteinExistence type="inferred from homology"/>
<dbReference type="AlphaFoldDB" id="A0AAV2ANN1"/>
<comment type="similarity">
    <text evidence="1 2">Belongs to the small heat shock protein (HSP20) family.</text>
</comment>
<dbReference type="CDD" id="cd06526">
    <property type="entry name" value="metazoan_ACD"/>
    <property type="match status" value="1"/>
</dbReference>
<name>A0AAV2ANN1_9ARAC</name>
<dbReference type="PANTHER" id="PTHR45640">
    <property type="entry name" value="HEAT SHOCK PROTEIN HSP-12.2-RELATED"/>
    <property type="match status" value="1"/>
</dbReference>
<comment type="caution">
    <text evidence="4">The sequence shown here is derived from an EMBL/GenBank/DDBJ whole genome shotgun (WGS) entry which is preliminary data.</text>
</comment>
<dbReference type="EMBL" id="CAXIEN010000189">
    <property type="protein sequence ID" value="CAL1285302.1"/>
    <property type="molecule type" value="Genomic_DNA"/>
</dbReference>
<dbReference type="PRINTS" id="PR00299">
    <property type="entry name" value="ACRYSTALLIN"/>
</dbReference>
<dbReference type="GO" id="GO:0005634">
    <property type="term" value="C:nucleus"/>
    <property type="evidence" value="ECO:0007669"/>
    <property type="project" value="TreeGrafter"/>
</dbReference>
<dbReference type="PANTHER" id="PTHR45640:SF27">
    <property type="entry name" value="HEAT SHOCK PROTEIN BETA-2"/>
    <property type="match status" value="1"/>
</dbReference>
<dbReference type="PROSITE" id="PS01031">
    <property type="entry name" value="SHSP"/>
    <property type="match status" value="1"/>
</dbReference>
<protein>
    <recommendedName>
        <fullName evidence="3">SHSP domain-containing protein</fullName>
    </recommendedName>
</protein>